<dbReference type="SUPFAM" id="SSF111369">
    <property type="entry name" value="HlyD-like secretion proteins"/>
    <property type="match status" value="1"/>
</dbReference>
<proteinExistence type="inferred from homology"/>
<evidence type="ECO:0000259" key="6">
    <source>
        <dbReference type="Pfam" id="PF25954"/>
    </source>
</evidence>
<dbReference type="Gene3D" id="2.40.420.20">
    <property type="match status" value="1"/>
</dbReference>
<comment type="similarity">
    <text evidence="1">Belongs to the membrane fusion protein (MFP) (TC 8.A.1) family.</text>
</comment>
<dbReference type="NCBIfam" id="TIGR01730">
    <property type="entry name" value="RND_mfp"/>
    <property type="match status" value="1"/>
</dbReference>
<feature type="domain" description="CusB-like beta-barrel" evidence="6">
    <location>
        <begin position="255"/>
        <end position="331"/>
    </location>
</feature>
<dbReference type="InterPro" id="IPR045800">
    <property type="entry name" value="HMBD"/>
</dbReference>
<feature type="domain" description="Heavy metal binding" evidence="3">
    <location>
        <begin position="52"/>
        <end position="77"/>
    </location>
</feature>
<dbReference type="Gene3D" id="2.40.30.170">
    <property type="match status" value="1"/>
</dbReference>
<evidence type="ECO:0000259" key="7">
    <source>
        <dbReference type="Pfam" id="PF25975"/>
    </source>
</evidence>
<dbReference type="InterPro" id="IPR058792">
    <property type="entry name" value="Beta-barrel_RND_2"/>
</dbReference>
<dbReference type="InterPro" id="IPR058649">
    <property type="entry name" value="CzcB_C"/>
</dbReference>
<dbReference type="GO" id="GO:0022857">
    <property type="term" value="F:transmembrane transporter activity"/>
    <property type="evidence" value="ECO:0007669"/>
    <property type="project" value="InterPro"/>
</dbReference>
<dbReference type="PANTHER" id="PTHR30097:SF15">
    <property type="entry name" value="CATION EFFLUX SYSTEM PROTEIN CUSB"/>
    <property type="match status" value="1"/>
</dbReference>
<dbReference type="Pfam" id="PF25975">
    <property type="entry name" value="CzcB_C"/>
    <property type="match status" value="1"/>
</dbReference>
<organism evidence="8 9">
    <name type="scientific">Tectimicrobiota bacterium</name>
    <dbReference type="NCBI Taxonomy" id="2528274"/>
    <lineage>
        <taxon>Bacteria</taxon>
        <taxon>Pseudomonadati</taxon>
        <taxon>Nitrospinota/Tectimicrobiota group</taxon>
        <taxon>Candidatus Tectimicrobiota</taxon>
    </lineage>
</organism>
<dbReference type="InterPro" id="IPR051909">
    <property type="entry name" value="MFP_Cation_Efflux"/>
</dbReference>
<dbReference type="GO" id="GO:0030288">
    <property type="term" value="C:outer membrane-bounded periplasmic space"/>
    <property type="evidence" value="ECO:0007669"/>
    <property type="project" value="TreeGrafter"/>
</dbReference>
<accession>A0A938B6L2</accession>
<dbReference type="InterPro" id="IPR058790">
    <property type="entry name" value="BSH_CusB"/>
</dbReference>
<feature type="domain" description="CusB-like three alpha-helical bundle" evidence="4">
    <location>
        <begin position="169"/>
        <end position="216"/>
    </location>
</feature>
<evidence type="ECO:0000259" key="4">
    <source>
        <dbReference type="Pfam" id="PF25869"/>
    </source>
</evidence>
<dbReference type="EMBL" id="VGLS01000968">
    <property type="protein sequence ID" value="MBM3226590.1"/>
    <property type="molecule type" value="Genomic_DNA"/>
</dbReference>
<feature type="domain" description="CusB-like barrel-sandwich hybrid" evidence="5">
    <location>
        <begin position="134"/>
        <end position="250"/>
    </location>
</feature>
<keyword evidence="2" id="KW-0813">Transport</keyword>
<dbReference type="Gene3D" id="6.10.140.730">
    <property type="match status" value="1"/>
</dbReference>
<comment type="caution">
    <text evidence="8">The sequence shown here is derived from an EMBL/GenBank/DDBJ whole genome shotgun (WGS) entry which is preliminary data.</text>
</comment>
<evidence type="ECO:0000259" key="5">
    <source>
        <dbReference type="Pfam" id="PF25919"/>
    </source>
</evidence>
<dbReference type="FunFam" id="2.40.30.170:FF:000010">
    <property type="entry name" value="Efflux RND transporter periplasmic adaptor subunit"/>
    <property type="match status" value="1"/>
</dbReference>
<evidence type="ECO:0000313" key="9">
    <source>
        <dbReference type="Proteomes" id="UP000712673"/>
    </source>
</evidence>
<dbReference type="Pfam" id="PF25954">
    <property type="entry name" value="Beta-barrel_RND_2"/>
    <property type="match status" value="1"/>
</dbReference>
<dbReference type="GO" id="GO:0060003">
    <property type="term" value="P:copper ion export"/>
    <property type="evidence" value="ECO:0007669"/>
    <property type="project" value="TreeGrafter"/>
</dbReference>
<dbReference type="Pfam" id="PF19335">
    <property type="entry name" value="HMBD"/>
    <property type="match status" value="1"/>
</dbReference>
<dbReference type="Pfam" id="PF25869">
    <property type="entry name" value="3HB_CusB"/>
    <property type="match status" value="1"/>
</dbReference>
<evidence type="ECO:0000313" key="8">
    <source>
        <dbReference type="EMBL" id="MBM3226590.1"/>
    </source>
</evidence>
<sequence>MRSGTMSHRRFYGLLASIAVVAFVGGVWLGRSQAPPSALPGAMMGSKATALWTCSMHPHIHQSAPGLCPICGMPLVPTETDLPTSTPSSTEPRLVLSKRARAMASVETAPVTRRPLNKEIHAVGKIQYNETGLATVVSRVDGFIEKLFVDATGVRVHQGERLVEMYSQDLAVAQRELLLSRSAGSTDTLLEATRAKMRQWGVTDEEIEKVLKTGKALPRLTRYAPMAGTVIEKMVVEGSFVNRGDVLYRLANLDSVWVALEIYEYEIRWVQPGQPVAFTADALPGQTLHGTVTFISPTLHAETRTINVRVQVDNRDGTLKPGMFVSAVLRTPLLANGMPAPLGTVAQPPVLAVPVSAVLDSGTRRLVYLEKARGEFVPAEISIGPRAGEFYAVVSGLHEGDHVALRGNFLLDSQFQIKGLPSVLSTEGLAPATHQH</sequence>
<dbReference type="GO" id="GO:0046914">
    <property type="term" value="F:transition metal ion binding"/>
    <property type="evidence" value="ECO:0007669"/>
    <property type="project" value="TreeGrafter"/>
</dbReference>
<reference evidence="8" key="1">
    <citation type="submission" date="2019-03" db="EMBL/GenBank/DDBJ databases">
        <title>Lake Tanganyika Metagenome-Assembled Genomes (MAGs).</title>
        <authorList>
            <person name="Tran P."/>
        </authorList>
    </citation>
    <scope>NUCLEOTIDE SEQUENCE</scope>
    <source>
        <strain evidence="8">K_DeepCast_65m_m2_066</strain>
    </source>
</reference>
<dbReference type="PANTHER" id="PTHR30097">
    <property type="entry name" value="CATION EFFLUX SYSTEM PROTEIN CUSB"/>
    <property type="match status" value="1"/>
</dbReference>
<dbReference type="Pfam" id="PF25919">
    <property type="entry name" value="BSH_CusB"/>
    <property type="match status" value="1"/>
</dbReference>
<protein>
    <submittedName>
        <fullName evidence="8">Efflux RND transporter periplasmic adaptor subunit</fullName>
    </submittedName>
</protein>
<name>A0A938B6L2_UNCTE</name>
<dbReference type="Proteomes" id="UP000712673">
    <property type="component" value="Unassembled WGS sequence"/>
</dbReference>
<dbReference type="InterPro" id="IPR058791">
    <property type="entry name" value="3HB_CusB"/>
</dbReference>
<evidence type="ECO:0000256" key="1">
    <source>
        <dbReference type="ARBA" id="ARBA00009477"/>
    </source>
</evidence>
<gene>
    <name evidence="8" type="ORF">FJZ47_22735</name>
</gene>
<feature type="domain" description="CzcB-like C-terminal circularly permuted SH3-like" evidence="7">
    <location>
        <begin position="351"/>
        <end position="411"/>
    </location>
</feature>
<dbReference type="AlphaFoldDB" id="A0A938B6L2"/>
<dbReference type="GO" id="GO:0016020">
    <property type="term" value="C:membrane"/>
    <property type="evidence" value="ECO:0007669"/>
    <property type="project" value="InterPro"/>
</dbReference>
<evidence type="ECO:0000256" key="2">
    <source>
        <dbReference type="ARBA" id="ARBA00022448"/>
    </source>
</evidence>
<evidence type="ECO:0000259" key="3">
    <source>
        <dbReference type="Pfam" id="PF19335"/>
    </source>
</evidence>
<dbReference type="GO" id="GO:0015679">
    <property type="term" value="P:plasma membrane copper ion transport"/>
    <property type="evidence" value="ECO:0007669"/>
    <property type="project" value="TreeGrafter"/>
</dbReference>
<dbReference type="InterPro" id="IPR006143">
    <property type="entry name" value="RND_pump_MFP"/>
</dbReference>